<dbReference type="Pfam" id="PF13439">
    <property type="entry name" value="Glyco_transf_4"/>
    <property type="match status" value="1"/>
</dbReference>
<keyword evidence="1" id="KW-0812">Transmembrane</keyword>
<evidence type="ECO:0000313" key="5">
    <source>
        <dbReference type="Proteomes" id="UP000070376"/>
    </source>
</evidence>
<dbReference type="CDD" id="cd03801">
    <property type="entry name" value="GT4_PimA-like"/>
    <property type="match status" value="1"/>
</dbReference>
<dbReference type="Pfam" id="PF00534">
    <property type="entry name" value="Glycos_transf_1"/>
    <property type="match status" value="1"/>
</dbReference>
<accession>A0A133L130</accession>
<keyword evidence="1" id="KW-0472">Membrane</keyword>
<evidence type="ECO:0000313" key="4">
    <source>
        <dbReference type="EMBL" id="KWZ85250.1"/>
    </source>
</evidence>
<protein>
    <submittedName>
        <fullName evidence="4">Glycosyltransferase, group 1 family protein</fullName>
    </submittedName>
</protein>
<proteinExistence type="predicted"/>
<name>A0A133L130_HEYCO</name>
<dbReference type="SUPFAM" id="SSF53756">
    <property type="entry name" value="UDP-Glycosyltransferase/glycogen phosphorylase"/>
    <property type="match status" value="1"/>
</dbReference>
<dbReference type="GO" id="GO:0016757">
    <property type="term" value="F:glycosyltransferase activity"/>
    <property type="evidence" value="ECO:0007669"/>
    <property type="project" value="InterPro"/>
</dbReference>
<dbReference type="InterPro" id="IPR001296">
    <property type="entry name" value="Glyco_trans_1"/>
</dbReference>
<evidence type="ECO:0000259" key="3">
    <source>
        <dbReference type="Pfam" id="PF13439"/>
    </source>
</evidence>
<gene>
    <name evidence="4" type="ORF">HMPREF3213_00544</name>
</gene>
<reference evidence="5" key="1">
    <citation type="submission" date="2016-01" db="EMBL/GenBank/DDBJ databases">
        <authorList>
            <person name="Mitreva M."/>
            <person name="Pepin K.H."/>
            <person name="Mihindukulasuriya K.A."/>
            <person name="Fulton R."/>
            <person name="Fronick C."/>
            <person name="O'Laughlin M."/>
            <person name="Miner T."/>
            <person name="Herter B."/>
            <person name="Rosa B.A."/>
            <person name="Cordes M."/>
            <person name="Tomlinson C."/>
            <person name="Wollam A."/>
            <person name="Palsikar V.B."/>
            <person name="Mardis E.R."/>
            <person name="Wilson R.K."/>
        </authorList>
    </citation>
    <scope>NUCLEOTIDE SEQUENCE [LARGE SCALE GENOMIC DNA]</scope>
    <source>
        <strain evidence="5">GED7749B</strain>
    </source>
</reference>
<evidence type="ECO:0000259" key="2">
    <source>
        <dbReference type="Pfam" id="PF00534"/>
    </source>
</evidence>
<keyword evidence="4" id="KW-0808">Transferase</keyword>
<feature type="domain" description="Glycosyltransferase subfamily 4-like N-terminal" evidence="3">
    <location>
        <begin position="17"/>
        <end position="177"/>
    </location>
</feature>
<dbReference type="RefSeq" id="WP_061086461.1">
    <property type="nucleotide sequence ID" value="NZ_KQ955800.1"/>
</dbReference>
<dbReference type="PANTHER" id="PTHR12526:SF630">
    <property type="entry name" value="GLYCOSYLTRANSFERASE"/>
    <property type="match status" value="1"/>
</dbReference>
<evidence type="ECO:0000256" key="1">
    <source>
        <dbReference type="SAM" id="Phobius"/>
    </source>
</evidence>
<comment type="caution">
    <text evidence="4">The sequence shown here is derived from an EMBL/GenBank/DDBJ whole genome shotgun (WGS) entry which is preliminary data.</text>
</comment>
<feature type="domain" description="Glycosyl transferase family 1" evidence="2">
    <location>
        <begin position="195"/>
        <end position="344"/>
    </location>
</feature>
<dbReference type="PANTHER" id="PTHR12526">
    <property type="entry name" value="GLYCOSYLTRANSFERASE"/>
    <property type="match status" value="1"/>
</dbReference>
<dbReference type="EMBL" id="LRPN01000018">
    <property type="protein sequence ID" value="KWZ85250.1"/>
    <property type="molecule type" value="Genomic_DNA"/>
</dbReference>
<feature type="transmembrane region" description="Helical" evidence="1">
    <location>
        <begin position="68"/>
        <end position="84"/>
    </location>
</feature>
<dbReference type="InterPro" id="IPR028098">
    <property type="entry name" value="Glyco_trans_4-like_N"/>
</dbReference>
<dbReference type="PATRIC" id="fig|1398.22.peg.540"/>
<dbReference type="Gene3D" id="3.40.50.2000">
    <property type="entry name" value="Glycogen Phosphorylase B"/>
    <property type="match status" value="2"/>
</dbReference>
<dbReference type="AlphaFoldDB" id="A0A133L130"/>
<keyword evidence="1" id="KW-1133">Transmembrane helix</keyword>
<sequence>MKDNLKVLMITPVFEGGGTEVYILNLIKYLKGKGVESIVVSGGGLRSNELDMLIDHHKVNNSLRNKNIRNFIISIIFFYKQIVIFKPNLIHSSSVFTTLIAKLAALLYFFKTRKKVPVIITLHGGPNKNIEKESAKILNIFADGIIALSHKAKELLINNGYKKEDLIDVIYNGINIEEGDNINFDLIYDPVNINIVICGRLTKQKGHKFLIEAFSDVLKIQNNIHLYILGDGELKEDLQKNVINLGIGEKVTFLGFRKNVLSIVEKMDIFVLPSLWEQFPISILEAMALGKPIIATNVNGVPEQLDNTGLVVEPGNSKELSAAIIKLINDKNLRNNLSNLAKQRFNNNFTIDKMGESTYHFYKKILTNNQGKMKNEKRK</sequence>
<feature type="transmembrane region" description="Helical" evidence="1">
    <location>
        <begin position="90"/>
        <end position="110"/>
    </location>
</feature>
<dbReference type="Proteomes" id="UP000070376">
    <property type="component" value="Unassembled WGS sequence"/>
</dbReference>
<organism evidence="4 5">
    <name type="scientific">Heyndrickxia coagulans</name>
    <name type="common">Weizmannia coagulans</name>
    <dbReference type="NCBI Taxonomy" id="1398"/>
    <lineage>
        <taxon>Bacteria</taxon>
        <taxon>Bacillati</taxon>
        <taxon>Bacillota</taxon>
        <taxon>Bacilli</taxon>
        <taxon>Bacillales</taxon>
        <taxon>Bacillaceae</taxon>
        <taxon>Heyndrickxia</taxon>
    </lineage>
</organism>